<reference evidence="1" key="2">
    <citation type="journal article" date="2021" name="Genome Biol. Evol.">
        <title>Developing a high-quality reference genome for a parasitic bivalve with doubly uniparental inheritance (Bivalvia: Unionida).</title>
        <authorList>
            <person name="Smith C.H."/>
        </authorList>
    </citation>
    <scope>NUCLEOTIDE SEQUENCE</scope>
    <source>
        <strain evidence="1">CHS0354</strain>
        <tissue evidence="1">Mantle</tissue>
    </source>
</reference>
<reference evidence="1" key="3">
    <citation type="submission" date="2023-05" db="EMBL/GenBank/DDBJ databases">
        <authorList>
            <person name="Smith C.H."/>
        </authorList>
    </citation>
    <scope>NUCLEOTIDE SEQUENCE</scope>
    <source>
        <strain evidence="1">CHS0354</strain>
        <tissue evidence="1">Mantle</tissue>
    </source>
</reference>
<protein>
    <submittedName>
        <fullName evidence="1">Uncharacterized protein</fullName>
    </submittedName>
</protein>
<comment type="caution">
    <text evidence="1">The sequence shown here is derived from an EMBL/GenBank/DDBJ whole genome shotgun (WGS) entry which is preliminary data.</text>
</comment>
<organism evidence="1 2">
    <name type="scientific">Potamilus streckersoni</name>
    <dbReference type="NCBI Taxonomy" id="2493646"/>
    <lineage>
        <taxon>Eukaryota</taxon>
        <taxon>Metazoa</taxon>
        <taxon>Spiralia</taxon>
        <taxon>Lophotrochozoa</taxon>
        <taxon>Mollusca</taxon>
        <taxon>Bivalvia</taxon>
        <taxon>Autobranchia</taxon>
        <taxon>Heteroconchia</taxon>
        <taxon>Palaeoheterodonta</taxon>
        <taxon>Unionida</taxon>
        <taxon>Unionoidea</taxon>
        <taxon>Unionidae</taxon>
        <taxon>Ambleminae</taxon>
        <taxon>Lampsilini</taxon>
        <taxon>Potamilus</taxon>
    </lineage>
</organism>
<evidence type="ECO:0000313" key="2">
    <source>
        <dbReference type="Proteomes" id="UP001195483"/>
    </source>
</evidence>
<proteinExistence type="predicted"/>
<keyword evidence="2" id="KW-1185">Reference proteome</keyword>
<accession>A0AAE0WGD0</accession>
<reference evidence="1" key="1">
    <citation type="journal article" date="2021" name="Genome Biol. Evol.">
        <title>A High-Quality Reference Genome for a Parasitic Bivalve with Doubly Uniparental Inheritance (Bivalvia: Unionida).</title>
        <authorList>
            <person name="Smith C.H."/>
        </authorList>
    </citation>
    <scope>NUCLEOTIDE SEQUENCE</scope>
    <source>
        <strain evidence="1">CHS0354</strain>
    </source>
</reference>
<dbReference type="EMBL" id="JAEAOA010001453">
    <property type="protein sequence ID" value="KAK3612539.1"/>
    <property type="molecule type" value="Genomic_DNA"/>
</dbReference>
<name>A0AAE0WGD0_9BIVA</name>
<sequence>MELNHAHQNTVSETRDVKIIRIQSVTDVNYENIKKRKVSDVIRYDPTPAYSQQTPVKAVTDLLNAIISNSKQYADYELDAESEALLWGTECSSRTRVVTSQPSPTGNCKGAGKCQMVFGEAH</sequence>
<dbReference type="Proteomes" id="UP001195483">
    <property type="component" value="Unassembled WGS sequence"/>
</dbReference>
<gene>
    <name evidence="1" type="ORF">CHS0354_024520</name>
</gene>
<dbReference type="AlphaFoldDB" id="A0AAE0WGD0"/>
<evidence type="ECO:0000313" key="1">
    <source>
        <dbReference type="EMBL" id="KAK3612539.1"/>
    </source>
</evidence>